<name>A0A9X2K1A8_9ACTN</name>
<accession>A0A9X2K1A8</accession>
<sequence length="288" mass="30829">MPATLHEHALFAGVPVLAGVHHLDAGVEPHAHDFLEIAVIGTGRGRHVTSQGERPLRRGQVIVLRPGAWHGFAGCAGLVVANCCLSAQALRGELAALHDIPMLRRLLWTDPVASGTHGVAVTDVDPAAAEEAVAEIDLLGRDLAAGRHRPGRVLGRLITVLGVLSDGREPERRTPDASVHPAVAATIARLEASPAHPWRLDDLARAVSLDPAHLGRLFRRHAGLTPLGFLARLRAERAATLLAHSSLPTARVGAAVGWDDPTYFARRFRTLVGLTPTEYRRRSRSEGP</sequence>
<dbReference type="PANTHER" id="PTHR46796">
    <property type="entry name" value="HTH-TYPE TRANSCRIPTIONAL ACTIVATOR RHAS-RELATED"/>
    <property type="match status" value="1"/>
</dbReference>
<dbReference type="Proteomes" id="UP001139648">
    <property type="component" value="Unassembled WGS sequence"/>
</dbReference>
<feature type="domain" description="HTH araC/xylS-type" evidence="4">
    <location>
        <begin position="184"/>
        <end position="282"/>
    </location>
</feature>
<dbReference type="Gene3D" id="1.10.10.60">
    <property type="entry name" value="Homeodomain-like"/>
    <property type="match status" value="2"/>
</dbReference>
<evidence type="ECO:0000256" key="2">
    <source>
        <dbReference type="ARBA" id="ARBA00023125"/>
    </source>
</evidence>
<dbReference type="RefSeq" id="WP_253743928.1">
    <property type="nucleotide sequence ID" value="NZ_BAABKA010000063.1"/>
</dbReference>
<dbReference type="PANTHER" id="PTHR46796:SF15">
    <property type="entry name" value="BLL1074 PROTEIN"/>
    <property type="match status" value="1"/>
</dbReference>
<dbReference type="GO" id="GO:0003700">
    <property type="term" value="F:DNA-binding transcription factor activity"/>
    <property type="evidence" value="ECO:0007669"/>
    <property type="project" value="InterPro"/>
</dbReference>
<dbReference type="InterPro" id="IPR003313">
    <property type="entry name" value="AraC-bd"/>
</dbReference>
<dbReference type="InterPro" id="IPR009057">
    <property type="entry name" value="Homeodomain-like_sf"/>
</dbReference>
<evidence type="ECO:0000256" key="3">
    <source>
        <dbReference type="ARBA" id="ARBA00023163"/>
    </source>
</evidence>
<comment type="caution">
    <text evidence="5">The sequence shown here is derived from an EMBL/GenBank/DDBJ whole genome shotgun (WGS) entry which is preliminary data.</text>
</comment>
<dbReference type="InterPro" id="IPR014710">
    <property type="entry name" value="RmlC-like_jellyroll"/>
</dbReference>
<dbReference type="GO" id="GO:0043565">
    <property type="term" value="F:sequence-specific DNA binding"/>
    <property type="evidence" value="ECO:0007669"/>
    <property type="project" value="InterPro"/>
</dbReference>
<keyword evidence="1" id="KW-0805">Transcription regulation</keyword>
<dbReference type="Pfam" id="PF12833">
    <property type="entry name" value="HTH_18"/>
    <property type="match status" value="1"/>
</dbReference>
<dbReference type="SMART" id="SM00342">
    <property type="entry name" value="HTH_ARAC"/>
    <property type="match status" value="1"/>
</dbReference>
<keyword evidence="6" id="KW-1185">Reference proteome</keyword>
<evidence type="ECO:0000259" key="4">
    <source>
        <dbReference type="PROSITE" id="PS01124"/>
    </source>
</evidence>
<dbReference type="AlphaFoldDB" id="A0A9X2K1A8"/>
<dbReference type="EMBL" id="JAMZEB010000002">
    <property type="protein sequence ID" value="MCP2356768.1"/>
    <property type="molecule type" value="Genomic_DNA"/>
</dbReference>
<protein>
    <submittedName>
        <fullName evidence="5">AraC family L-rhamnose operon transcriptional activator RhaR</fullName>
    </submittedName>
</protein>
<keyword evidence="2" id="KW-0238">DNA-binding</keyword>
<reference evidence="5" key="1">
    <citation type="submission" date="2022-06" db="EMBL/GenBank/DDBJ databases">
        <title>Sequencing the genomes of 1000 actinobacteria strains.</title>
        <authorList>
            <person name="Klenk H.-P."/>
        </authorList>
    </citation>
    <scope>NUCLEOTIDE SEQUENCE</scope>
    <source>
        <strain evidence="5">DSM 46694</strain>
    </source>
</reference>
<proteinExistence type="predicted"/>
<dbReference type="InterPro" id="IPR037923">
    <property type="entry name" value="HTH-like"/>
</dbReference>
<dbReference type="InterPro" id="IPR050204">
    <property type="entry name" value="AraC_XylS_family_regulators"/>
</dbReference>
<organism evidence="5 6">
    <name type="scientific">Nonomuraea thailandensis</name>
    <dbReference type="NCBI Taxonomy" id="1188745"/>
    <lineage>
        <taxon>Bacteria</taxon>
        <taxon>Bacillati</taxon>
        <taxon>Actinomycetota</taxon>
        <taxon>Actinomycetes</taxon>
        <taxon>Streptosporangiales</taxon>
        <taxon>Streptosporangiaceae</taxon>
        <taxon>Nonomuraea</taxon>
    </lineage>
</organism>
<evidence type="ECO:0000313" key="6">
    <source>
        <dbReference type="Proteomes" id="UP001139648"/>
    </source>
</evidence>
<dbReference type="Pfam" id="PF02311">
    <property type="entry name" value="AraC_binding"/>
    <property type="match status" value="1"/>
</dbReference>
<evidence type="ECO:0000313" key="5">
    <source>
        <dbReference type="EMBL" id="MCP2356768.1"/>
    </source>
</evidence>
<dbReference type="Gene3D" id="2.60.120.10">
    <property type="entry name" value="Jelly Rolls"/>
    <property type="match status" value="1"/>
</dbReference>
<gene>
    <name evidence="5" type="ORF">HD597_003788</name>
</gene>
<dbReference type="InterPro" id="IPR018060">
    <property type="entry name" value="HTH_AraC"/>
</dbReference>
<dbReference type="SUPFAM" id="SSF46689">
    <property type="entry name" value="Homeodomain-like"/>
    <property type="match status" value="2"/>
</dbReference>
<keyword evidence="3" id="KW-0804">Transcription</keyword>
<dbReference type="SUPFAM" id="SSF51215">
    <property type="entry name" value="Regulatory protein AraC"/>
    <property type="match status" value="1"/>
</dbReference>
<dbReference type="PROSITE" id="PS01124">
    <property type="entry name" value="HTH_ARAC_FAMILY_2"/>
    <property type="match status" value="1"/>
</dbReference>
<evidence type="ECO:0000256" key="1">
    <source>
        <dbReference type="ARBA" id="ARBA00023015"/>
    </source>
</evidence>